<protein>
    <submittedName>
        <fullName evidence="2">Uncharacterized protein</fullName>
    </submittedName>
</protein>
<evidence type="ECO:0000256" key="1">
    <source>
        <dbReference type="SAM" id="MobiDB-lite"/>
    </source>
</evidence>
<feature type="compositionally biased region" description="Basic and acidic residues" evidence="1">
    <location>
        <begin position="15"/>
        <end position="28"/>
    </location>
</feature>
<proteinExistence type="predicted"/>
<dbReference type="RefSeq" id="WP_271921491.1">
    <property type="nucleotide sequence ID" value="NZ_JAQNDO010000001.1"/>
</dbReference>
<comment type="caution">
    <text evidence="2">The sequence shown here is derived from an EMBL/GenBank/DDBJ whole genome shotgun (WGS) entry which is preliminary data.</text>
</comment>
<evidence type="ECO:0000313" key="2">
    <source>
        <dbReference type="EMBL" id="MDC0744687.1"/>
    </source>
</evidence>
<sequence length="77" mass="8775">MDRVEQQIRGIHGPPELHENHAEAAGDQRIVADVERGSVRPRGGRRSSRGARTIAVDHVRGEARLFRRVFKRIRRDG</sequence>
<keyword evidence="3" id="KW-1185">Reference proteome</keyword>
<dbReference type="Proteomes" id="UP001221411">
    <property type="component" value="Unassembled WGS sequence"/>
</dbReference>
<gene>
    <name evidence="2" type="ORF">POL67_25375</name>
</gene>
<accession>A0ABT5EUW0</accession>
<evidence type="ECO:0000313" key="3">
    <source>
        <dbReference type="Proteomes" id="UP001221411"/>
    </source>
</evidence>
<reference evidence="2 3" key="1">
    <citation type="submission" date="2022-11" db="EMBL/GenBank/DDBJ databases">
        <title>Minimal conservation of predation-associated metabolite biosynthetic gene clusters underscores biosynthetic potential of Myxococcota including descriptions for ten novel species: Archangium lansinium sp. nov., Myxococcus landrumus sp. nov., Nannocystis bai.</title>
        <authorList>
            <person name="Ahearne A."/>
            <person name="Stevens C."/>
            <person name="Dowd S."/>
        </authorList>
    </citation>
    <scope>NUCLEOTIDE SEQUENCE [LARGE SCALE GENOMIC DNA]</scope>
    <source>
        <strain evidence="2 3">RJM3</strain>
    </source>
</reference>
<feature type="region of interest" description="Disordered" evidence="1">
    <location>
        <begin position="1"/>
        <end position="28"/>
    </location>
</feature>
<dbReference type="EMBL" id="JAQNDO010000001">
    <property type="protein sequence ID" value="MDC0744687.1"/>
    <property type="molecule type" value="Genomic_DNA"/>
</dbReference>
<organism evidence="2 3">
    <name type="scientific">Polyangium mundeleinium</name>
    <dbReference type="NCBI Taxonomy" id="2995306"/>
    <lineage>
        <taxon>Bacteria</taxon>
        <taxon>Pseudomonadati</taxon>
        <taxon>Myxococcota</taxon>
        <taxon>Polyangia</taxon>
        <taxon>Polyangiales</taxon>
        <taxon>Polyangiaceae</taxon>
        <taxon>Polyangium</taxon>
    </lineage>
</organism>
<name>A0ABT5EUW0_9BACT</name>